<feature type="domain" description="Origin recognition complex subunit 3 winged helix C-terminal" evidence="12">
    <location>
        <begin position="610"/>
        <end position="714"/>
    </location>
</feature>
<evidence type="ECO:0000256" key="5">
    <source>
        <dbReference type="ARBA" id="ARBA00022705"/>
    </source>
</evidence>
<dbReference type="AlphaFoldDB" id="A0A1L7WCK4"/>
<dbReference type="GO" id="GO:0005656">
    <property type="term" value="C:nuclear pre-replicative complex"/>
    <property type="evidence" value="ECO:0007669"/>
    <property type="project" value="TreeGrafter"/>
</dbReference>
<gene>
    <name evidence="14" type="ORF">PAC_00398</name>
</gene>
<keyword evidence="7" id="KW-0539">Nucleus</keyword>
<dbReference type="InterPro" id="IPR040855">
    <property type="entry name" value="ORC_WH_C"/>
</dbReference>
<accession>A0A1L7WCK4</accession>
<evidence type="ECO:0000256" key="4">
    <source>
        <dbReference type="ARBA" id="ARBA00022553"/>
    </source>
</evidence>
<dbReference type="GO" id="GO:0005664">
    <property type="term" value="C:nuclear origin of replication recognition complex"/>
    <property type="evidence" value="ECO:0007669"/>
    <property type="project" value="InterPro"/>
</dbReference>
<dbReference type="InterPro" id="IPR045663">
    <property type="entry name" value="ORC3_ins"/>
</dbReference>
<evidence type="ECO:0000256" key="1">
    <source>
        <dbReference type="ARBA" id="ARBA00004123"/>
    </source>
</evidence>
<keyword evidence="6" id="KW-0238">DNA-binding</keyword>
<dbReference type="InterPro" id="IPR020795">
    <property type="entry name" value="ORC3"/>
</dbReference>
<dbReference type="PANTHER" id="PTHR12748:SF0">
    <property type="entry name" value="ORIGIN RECOGNITION COMPLEX SUBUNIT 3"/>
    <property type="match status" value="1"/>
</dbReference>
<dbReference type="InterPro" id="IPR045667">
    <property type="entry name" value="ORC3_N"/>
</dbReference>
<reference evidence="14" key="1">
    <citation type="submission" date="2016-03" db="EMBL/GenBank/DDBJ databases">
        <authorList>
            <person name="Ploux O."/>
        </authorList>
    </citation>
    <scope>NUCLEOTIDE SEQUENCE [LARGE SCALE GENOMIC DNA]</scope>
    <source>
        <strain evidence="14">UAMH 11012</strain>
    </source>
</reference>
<evidence type="ECO:0000313" key="15">
    <source>
        <dbReference type="Proteomes" id="UP000184330"/>
    </source>
</evidence>
<dbReference type="Proteomes" id="UP000184330">
    <property type="component" value="Unassembled WGS sequence"/>
</dbReference>
<keyword evidence="5" id="KW-0235">DNA replication</keyword>
<comment type="similarity">
    <text evidence="2">Belongs to the ORC3 family.</text>
</comment>
<dbReference type="Pfam" id="PF19675">
    <property type="entry name" value="ORC3_ins"/>
    <property type="match status" value="1"/>
</dbReference>
<dbReference type="Pfam" id="PF18137">
    <property type="entry name" value="WHD_ORC"/>
    <property type="match status" value="1"/>
</dbReference>
<dbReference type="OrthoDB" id="10265211at2759"/>
<dbReference type="PANTHER" id="PTHR12748">
    <property type="entry name" value="ORIGIN RECOGNITION COMPLEX SUBUNIT 3"/>
    <property type="match status" value="1"/>
</dbReference>
<evidence type="ECO:0000256" key="7">
    <source>
        <dbReference type="ARBA" id="ARBA00023242"/>
    </source>
</evidence>
<evidence type="ECO:0000256" key="3">
    <source>
        <dbReference type="ARBA" id="ARBA00019085"/>
    </source>
</evidence>
<evidence type="ECO:0000256" key="9">
    <source>
        <dbReference type="ARBA" id="ARBA00045241"/>
    </source>
</evidence>
<comment type="function">
    <text evidence="9">Component of the origin recognition complex (ORC) that binds origins of replication. DNA-binding is ATP-dependent. The specific DNA sequences that define origins of replication have not been identified yet. ORC is required to assemble the pre-replication complex necessary to initiate DNA replication. Binds histone H3 and H4 trimethylation marks H3K9me3, H3K27me3 and H4K20me3.</text>
</comment>
<dbReference type="CDD" id="cd20704">
    <property type="entry name" value="Orc3"/>
    <property type="match status" value="1"/>
</dbReference>
<evidence type="ECO:0000256" key="10">
    <source>
        <dbReference type="SAM" id="MobiDB-lite"/>
    </source>
</evidence>
<evidence type="ECO:0000259" key="13">
    <source>
        <dbReference type="Pfam" id="PF19675"/>
    </source>
</evidence>
<keyword evidence="4" id="KW-0597">Phosphoprotein</keyword>
<comment type="subunit">
    <text evidence="8">Component of ORC, a complex composed of at least 6 subunits: ORC1, ORC2, ORC3, ORC4, ORC5 and ORC6. ORC is regulated in a cell-cycle dependent manner. It is sequentially assembled at the exit from anaphase of mitosis and disassembled as cells enter S phase.</text>
</comment>
<name>A0A1L7WCK4_9HELO</name>
<evidence type="ECO:0000259" key="11">
    <source>
        <dbReference type="Pfam" id="PF07034"/>
    </source>
</evidence>
<organism evidence="14 15">
    <name type="scientific">Phialocephala subalpina</name>
    <dbReference type="NCBI Taxonomy" id="576137"/>
    <lineage>
        <taxon>Eukaryota</taxon>
        <taxon>Fungi</taxon>
        <taxon>Dikarya</taxon>
        <taxon>Ascomycota</taxon>
        <taxon>Pezizomycotina</taxon>
        <taxon>Leotiomycetes</taxon>
        <taxon>Helotiales</taxon>
        <taxon>Mollisiaceae</taxon>
        <taxon>Phialocephala</taxon>
        <taxon>Phialocephala fortinii species complex</taxon>
    </lineage>
</organism>
<feature type="domain" description="Origin recognition complex subunit 3 insertion" evidence="13">
    <location>
        <begin position="367"/>
        <end position="596"/>
    </location>
</feature>
<protein>
    <recommendedName>
        <fullName evidence="3">Origin recognition complex subunit 3</fullName>
    </recommendedName>
</protein>
<dbReference type="GO" id="GO:0003688">
    <property type="term" value="F:DNA replication origin binding"/>
    <property type="evidence" value="ECO:0007669"/>
    <property type="project" value="TreeGrafter"/>
</dbReference>
<evidence type="ECO:0000256" key="8">
    <source>
        <dbReference type="ARBA" id="ARBA00026084"/>
    </source>
</evidence>
<evidence type="ECO:0000259" key="12">
    <source>
        <dbReference type="Pfam" id="PF18137"/>
    </source>
</evidence>
<comment type="subcellular location">
    <subcellularLocation>
        <location evidence="1">Nucleus</location>
    </subcellularLocation>
</comment>
<dbReference type="GO" id="GO:0031261">
    <property type="term" value="C:DNA replication preinitiation complex"/>
    <property type="evidence" value="ECO:0007669"/>
    <property type="project" value="TreeGrafter"/>
</dbReference>
<proteinExistence type="inferred from homology"/>
<dbReference type="STRING" id="576137.A0A1L7WCK4"/>
<feature type="domain" description="Origin recognition complex subunit 3 N-terminal" evidence="11">
    <location>
        <begin position="51"/>
        <end position="355"/>
    </location>
</feature>
<sequence length="717" mass="80317">MSDHEEENSQASYHDTDNQAAYVYHPSNIADEEPTRPMKRRKLGKQKAALDQLQSSTTSKFEALLNGKESVECIQFRYELYERAWFHTEAQIQTILDEANEDTLKDVTAFVQDSMQERSNQTNRETETIPAGFIVTGPNIASQGFLFEQLSGHLRAEVNGPVVALRSGDDSNLKAILKKVIRDATNQKTSLDGDDEFTTGPGGRKLLNYDLEILHGFVRAQGSQAVVVAFQDSEAFDTSLIAELIALVSSWRDRIPFVLLFGIATSLDLFQERLPRIATRSLHGTRFDVEQTSSLVERIFKKVLAGSHAPLRLSTTLVASLVERQQEHAQSVQAFTAALKYAYMCHFFANALSMLTPVLGASPPYALQSEHYEAVRMLPSFKALVKRLIETQDFSRANGLLEDDTILLDEIQSSLSNSPVLHLLRVAHVVASSSPGPVSSIDLYMATFDGTLSESDFASRILESTKRMTPDELDSFLQQICDAIQNGSLDMDLDGWAEEDSNFLEEVTSLQSQVSNLADQASKSGKPVRSSYAIRNQGLRTTVIAQRVQLSYEESTLTEQDKQFTTLVDKLNARLKEYFSVESPKDIFLHEVWLYDSMLPYRDVFTPAPRARIERALFAPYDYLKCDCCESVEGLSSTHPATAILYQMYLETGSLINIFDLWSAFFEMVSGGEEQKIDERDALVLFYRALADLKSLGMIKQSKKKADHLAKTAWKGL</sequence>
<dbReference type="EMBL" id="FJOG01000001">
    <property type="protein sequence ID" value="CZR50525.1"/>
    <property type="molecule type" value="Genomic_DNA"/>
</dbReference>
<feature type="region of interest" description="Disordered" evidence="10">
    <location>
        <begin position="1"/>
        <end position="51"/>
    </location>
</feature>
<evidence type="ECO:0000256" key="2">
    <source>
        <dbReference type="ARBA" id="ARBA00010977"/>
    </source>
</evidence>
<dbReference type="Pfam" id="PF07034">
    <property type="entry name" value="ORC3_N"/>
    <property type="match status" value="1"/>
</dbReference>
<evidence type="ECO:0000313" key="14">
    <source>
        <dbReference type="EMBL" id="CZR50525.1"/>
    </source>
</evidence>
<keyword evidence="15" id="KW-1185">Reference proteome</keyword>
<dbReference type="GO" id="GO:0006270">
    <property type="term" value="P:DNA replication initiation"/>
    <property type="evidence" value="ECO:0007669"/>
    <property type="project" value="TreeGrafter"/>
</dbReference>
<evidence type="ECO:0000256" key="6">
    <source>
        <dbReference type="ARBA" id="ARBA00023125"/>
    </source>
</evidence>